<comment type="similarity">
    <text evidence="1">Belongs to the CCR4/nocturin family.</text>
</comment>
<dbReference type="OrthoDB" id="428734at2759"/>
<dbReference type="EMBL" id="JAABOA010000698">
    <property type="protein sequence ID" value="KAF9583440.1"/>
    <property type="molecule type" value="Genomic_DNA"/>
</dbReference>
<dbReference type="PANTHER" id="PTHR12121">
    <property type="entry name" value="CARBON CATABOLITE REPRESSOR PROTEIN 4"/>
    <property type="match status" value="1"/>
</dbReference>
<keyword evidence="6" id="KW-1185">Reference proteome</keyword>
<name>A0A9P6FX18_9FUNG</name>
<feature type="domain" description="Endonuclease/exonuclease/phosphatase" evidence="4">
    <location>
        <begin position="8"/>
        <end position="206"/>
    </location>
</feature>
<feature type="compositionally biased region" description="Polar residues" evidence="3">
    <location>
        <begin position="294"/>
        <end position="315"/>
    </location>
</feature>
<dbReference type="InterPro" id="IPR005135">
    <property type="entry name" value="Endo/exonuclease/phosphatase"/>
</dbReference>
<dbReference type="Gene3D" id="3.60.10.10">
    <property type="entry name" value="Endonuclease/exonuclease/phosphatase"/>
    <property type="match status" value="2"/>
</dbReference>
<organism evidence="5 6">
    <name type="scientific">Lunasporangiospora selenospora</name>
    <dbReference type="NCBI Taxonomy" id="979761"/>
    <lineage>
        <taxon>Eukaryota</taxon>
        <taxon>Fungi</taxon>
        <taxon>Fungi incertae sedis</taxon>
        <taxon>Mucoromycota</taxon>
        <taxon>Mortierellomycotina</taxon>
        <taxon>Mortierellomycetes</taxon>
        <taxon>Mortierellales</taxon>
        <taxon>Mortierellaceae</taxon>
        <taxon>Lunasporangiospora</taxon>
    </lineage>
</organism>
<gene>
    <name evidence="5" type="ORF">BGW38_009455</name>
</gene>
<feature type="compositionally biased region" description="Basic and acidic residues" evidence="3">
    <location>
        <begin position="347"/>
        <end position="357"/>
    </location>
</feature>
<feature type="region of interest" description="Disordered" evidence="3">
    <location>
        <begin position="452"/>
        <end position="473"/>
    </location>
</feature>
<keyword evidence="2" id="KW-0378">Hydrolase</keyword>
<dbReference type="PANTHER" id="PTHR12121:SF45">
    <property type="entry name" value="NOCTURNIN"/>
    <property type="match status" value="1"/>
</dbReference>
<dbReference type="GO" id="GO:0000175">
    <property type="term" value="F:3'-5'-RNA exonuclease activity"/>
    <property type="evidence" value="ECO:0007669"/>
    <property type="project" value="TreeGrafter"/>
</dbReference>
<dbReference type="InterPro" id="IPR050410">
    <property type="entry name" value="CCR4/nocturin_mRNA_transcr"/>
</dbReference>
<feature type="region of interest" description="Disordered" evidence="3">
    <location>
        <begin position="260"/>
        <end position="381"/>
    </location>
</feature>
<sequence length="551" mass="60692">MFPLASQKALRWKHRRQNLLQEFLSFSPDLACLQEVDFWEETYLPALTKAGYETAYYRNFSKKHGCAIVWRKARFEKLEQLTIEYDDHGQPTFSTGNVGLLVALKPTQPKPAENPDPNADMVLSDELDIEADGYDDGPSPNPPGGILVATTHLFWRPDGSYERLRQATIFMDKVREWNEKRKFTVLIGGDFNTTPRDAAYRAMTRNEMPTNQIPDLEKWLVKEVTQVNEITKGNPESTSPTVDGDASVTKVHADDLMTQLTSETQKINLNDTKSSENSLPYPAPPTGIKVPLKSSASDTTESTSPTKAPKSTNDGSSSSSADLPYPTPPTGIKIPLKSSVSASASAEDTKSSNDDKTSSSVDLPYPAPPTGIAIPAKSNGSNASLSTIVDAAEFVTSKDPKIKRLAASVEDAPVIAPLEAFTPPRDLKASIESHPRCISIYGQYEQLSQQYPPEIKPEDPNASQNESKPTPAPIEFVHGEPTFTNYATWFKDTLDYVYLLDEPVPENGAQLIPLKLLEIPDKSFLGLGLPDENFSSDHLCLMVDFAILPRE</sequence>
<evidence type="ECO:0000256" key="1">
    <source>
        <dbReference type="ARBA" id="ARBA00010774"/>
    </source>
</evidence>
<feature type="compositionally biased region" description="Polar residues" evidence="3">
    <location>
        <begin position="260"/>
        <end position="278"/>
    </location>
</feature>
<dbReference type="AlphaFoldDB" id="A0A9P6FX18"/>
<dbReference type="Pfam" id="PF03372">
    <property type="entry name" value="Exo_endo_phos"/>
    <property type="match status" value="1"/>
</dbReference>
<protein>
    <recommendedName>
        <fullName evidence="4">Endonuclease/exonuclease/phosphatase domain-containing protein</fullName>
    </recommendedName>
</protein>
<reference evidence="5" key="1">
    <citation type="journal article" date="2020" name="Fungal Divers.">
        <title>Resolving the Mortierellaceae phylogeny through synthesis of multi-gene phylogenetics and phylogenomics.</title>
        <authorList>
            <person name="Vandepol N."/>
            <person name="Liber J."/>
            <person name="Desiro A."/>
            <person name="Na H."/>
            <person name="Kennedy M."/>
            <person name="Barry K."/>
            <person name="Grigoriev I.V."/>
            <person name="Miller A.N."/>
            <person name="O'Donnell K."/>
            <person name="Stajich J.E."/>
            <person name="Bonito G."/>
        </authorList>
    </citation>
    <scope>NUCLEOTIDE SEQUENCE</scope>
    <source>
        <strain evidence="5">KOD1015</strain>
    </source>
</reference>
<evidence type="ECO:0000313" key="6">
    <source>
        <dbReference type="Proteomes" id="UP000780801"/>
    </source>
</evidence>
<comment type="caution">
    <text evidence="5">The sequence shown here is derived from an EMBL/GenBank/DDBJ whole genome shotgun (WGS) entry which is preliminary data.</text>
</comment>
<evidence type="ECO:0000259" key="4">
    <source>
        <dbReference type="Pfam" id="PF03372"/>
    </source>
</evidence>
<evidence type="ECO:0000256" key="2">
    <source>
        <dbReference type="ARBA" id="ARBA00022801"/>
    </source>
</evidence>
<dbReference type="SUPFAM" id="SSF56219">
    <property type="entry name" value="DNase I-like"/>
    <property type="match status" value="1"/>
</dbReference>
<evidence type="ECO:0000313" key="5">
    <source>
        <dbReference type="EMBL" id="KAF9583440.1"/>
    </source>
</evidence>
<dbReference type="InterPro" id="IPR036691">
    <property type="entry name" value="Endo/exonu/phosph_ase_sf"/>
</dbReference>
<evidence type="ECO:0000256" key="3">
    <source>
        <dbReference type="SAM" id="MobiDB-lite"/>
    </source>
</evidence>
<accession>A0A9P6FX18</accession>
<dbReference type="Proteomes" id="UP000780801">
    <property type="component" value="Unassembled WGS sequence"/>
</dbReference>
<proteinExistence type="inferred from homology"/>
<dbReference type="GO" id="GO:0006139">
    <property type="term" value="P:nucleobase-containing compound metabolic process"/>
    <property type="evidence" value="ECO:0007669"/>
    <property type="project" value="UniProtKB-ARBA"/>
</dbReference>